<name>A0A511N8Z9_DEIC1</name>
<dbReference type="AlphaFoldDB" id="A0A511N8Z9"/>
<keyword evidence="2" id="KW-1185">Reference proteome</keyword>
<evidence type="ECO:0000313" key="1">
    <source>
        <dbReference type="EMBL" id="GEM49292.1"/>
    </source>
</evidence>
<dbReference type="Proteomes" id="UP000321306">
    <property type="component" value="Unassembled WGS sequence"/>
</dbReference>
<sequence>MHLMHYDIRLPEDFDMTAIRERVRTRGHALDRLPGLGFKAYLMREAGVAGSTVNSYSPFYLWTSGQAMQNFLLGPGFAGLSRDFGRPAVERWMGLQFCAGPASQTPRWATLHRTVLASDADLMQEQQEASKRLESLSRHAHLHGGVLGLDPHRWERVEFLLWAGKPEAVQAARFEVLHLSRPEWGLLNAGR</sequence>
<evidence type="ECO:0000313" key="2">
    <source>
        <dbReference type="Proteomes" id="UP000321306"/>
    </source>
</evidence>
<accession>A0A511N8Z9</accession>
<gene>
    <name evidence="1" type="ORF">DC3_49270</name>
</gene>
<dbReference type="Pfam" id="PF16157">
    <property type="entry name" value="DUF4865"/>
    <property type="match status" value="1"/>
</dbReference>
<dbReference type="OrthoDB" id="2065010at2"/>
<reference evidence="1 2" key="1">
    <citation type="submission" date="2019-07" db="EMBL/GenBank/DDBJ databases">
        <title>Whole genome shotgun sequence of Deinococcus cellulosilyticus NBRC 106333.</title>
        <authorList>
            <person name="Hosoyama A."/>
            <person name="Uohara A."/>
            <person name="Ohji S."/>
            <person name="Ichikawa N."/>
        </authorList>
    </citation>
    <scope>NUCLEOTIDE SEQUENCE [LARGE SCALE GENOMIC DNA]</scope>
    <source>
        <strain evidence="1 2">NBRC 106333</strain>
    </source>
</reference>
<protein>
    <submittedName>
        <fullName evidence="1">DUF4865 domain-containing protein</fullName>
    </submittedName>
</protein>
<proteinExistence type="predicted"/>
<dbReference type="InterPro" id="IPR032349">
    <property type="entry name" value="DUF4865"/>
</dbReference>
<dbReference type="RefSeq" id="WP_146889561.1">
    <property type="nucleotide sequence ID" value="NZ_BJXB01000031.1"/>
</dbReference>
<dbReference type="EMBL" id="BJXB01000031">
    <property type="protein sequence ID" value="GEM49292.1"/>
    <property type="molecule type" value="Genomic_DNA"/>
</dbReference>
<comment type="caution">
    <text evidence="1">The sequence shown here is derived from an EMBL/GenBank/DDBJ whole genome shotgun (WGS) entry which is preliminary data.</text>
</comment>
<organism evidence="1 2">
    <name type="scientific">Deinococcus cellulosilyticus (strain DSM 18568 / NBRC 106333 / KACC 11606 / 5516J-15)</name>
    <dbReference type="NCBI Taxonomy" id="1223518"/>
    <lineage>
        <taxon>Bacteria</taxon>
        <taxon>Thermotogati</taxon>
        <taxon>Deinococcota</taxon>
        <taxon>Deinococci</taxon>
        <taxon>Deinococcales</taxon>
        <taxon>Deinococcaceae</taxon>
        <taxon>Deinococcus</taxon>
    </lineage>
</organism>